<dbReference type="InterPro" id="IPR046249">
    <property type="entry name" value="DUF6282"/>
</dbReference>
<organism evidence="1 2">
    <name type="scientific">Agrococcus versicolor</name>
    <dbReference type="NCBI Taxonomy" id="501482"/>
    <lineage>
        <taxon>Bacteria</taxon>
        <taxon>Bacillati</taxon>
        <taxon>Actinomycetota</taxon>
        <taxon>Actinomycetes</taxon>
        <taxon>Micrococcales</taxon>
        <taxon>Microbacteriaceae</taxon>
        <taxon>Agrococcus</taxon>
    </lineage>
</organism>
<dbReference type="Pfam" id="PF19799">
    <property type="entry name" value="DUF6282"/>
    <property type="match status" value="1"/>
</dbReference>
<dbReference type="InterPro" id="IPR032466">
    <property type="entry name" value="Metal_Hydrolase"/>
</dbReference>
<dbReference type="SUPFAM" id="SSF51556">
    <property type="entry name" value="Metallo-dependent hydrolases"/>
    <property type="match status" value="1"/>
</dbReference>
<gene>
    <name evidence="1" type="ORF">GCM10009846_28210</name>
</gene>
<dbReference type="RefSeq" id="WP_344344727.1">
    <property type="nucleotide sequence ID" value="NZ_BAAAQT010000008.1"/>
</dbReference>
<dbReference type="EMBL" id="BAAAQT010000008">
    <property type="protein sequence ID" value="GAA2176025.1"/>
    <property type="molecule type" value="Genomic_DNA"/>
</dbReference>
<sequence>MDHDPATPTFADALPPDFGRFLDGAFDLHAHGQPDLSASTMNRGPDIGVARLAHAYGMRGWVLKSHLWPTMDRAALVQRDLGDTPFDVLGSITLNPQVGGISPTAVGWAADHGAQVVFMPTWGASADVERWGYISRLLERQTATFAEYARAHAISALDARGALRPEVADTIAVCAERGLLLGTGHLSLDESHAVVELCRRLDVPVMLTHPLHFTDDPSQLHAFTRLGAYVELSSAPLINPESHHSVRDFADAIREIGPEHVVLSSDVFSRWVPPIPESLRTLAEQLHYLGCTPDELRRMLVVNPHALLRREVPEPRGAGAVQAQVAVQGSEAAA</sequence>
<reference evidence="2" key="1">
    <citation type="journal article" date="2019" name="Int. J. Syst. Evol. Microbiol.">
        <title>The Global Catalogue of Microorganisms (GCM) 10K type strain sequencing project: providing services to taxonomists for standard genome sequencing and annotation.</title>
        <authorList>
            <consortium name="The Broad Institute Genomics Platform"/>
            <consortium name="The Broad Institute Genome Sequencing Center for Infectious Disease"/>
            <person name="Wu L."/>
            <person name="Ma J."/>
        </authorList>
    </citation>
    <scope>NUCLEOTIDE SEQUENCE [LARGE SCALE GENOMIC DNA]</scope>
    <source>
        <strain evidence="2">JCM 16026</strain>
    </source>
</reference>
<evidence type="ECO:0000313" key="1">
    <source>
        <dbReference type="EMBL" id="GAA2176025.1"/>
    </source>
</evidence>
<name>A0ABP5MN06_9MICO</name>
<protein>
    <submittedName>
        <fullName evidence="1">DUF6282 family protein</fullName>
    </submittedName>
</protein>
<dbReference type="Gene3D" id="3.20.20.140">
    <property type="entry name" value="Metal-dependent hydrolases"/>
    <property type="match status" value="1"/>
</dbReference>
<dbReference type="Proteomes" id="UP001501599">
    <property type="component" value="Unassembled WGS sequence"/>
</dbReference>
<accession>A0ABP5MN06</accession>
<evidence type="ECO:0000313" key="2">
    <source>
        <dbReference type="Proteomes" id="UP001501599"/>
    </source>
</evidence>
<proteinExistence type="predicted"/>
<comment type="caution">
    <text evidence="1">The sequence shown here is derived from an EMBL/GenBank/DDBJ whole genome shotgun (WGS) entry which is preliminary data.</text>
</comment>
<keyword evidence="2" id="KW-1185">Reference proteome</keyword>